<keyword evidence="3" id="KW-0031">Aminopeptidase</keyword>
<dbReference type="Pfam" id="PF02789">
    <property type="entry name" value="Peptidase_M17_N"/>
    <property type="match status" value="1"/>
</dbReference>
<dbReference type="Proteomes" id="UP000249819">
    <property type="component" value="Unassembled WGS sequence"/>
</dbReference>
<feature type="domain" description="Peptidase M17 leucyl aminopeptidase N-terminal" evidence="2">
    <location>
        <begin position="71"/>
        <end position="190"/>
    </location>
</feature>
<keyword evidence="4" id="KW-1185">Reference proteome</keyword>
<name>A0A327W5P7_9BACT</name>
<dbReference type="AlphaFoldDB" id="A0A327W5P7"/>
<gene>
    <name evidence="3" type="ORF">CLV59_105417</name>
</gene>
<feature type="chain" id="PRO_5016346574" evidence="1">
    <location>
        <begin position="20"/>
        <end position="230"/>
    </location>
</feature>
<reference evidence="3 4" key="1">
    <citation type="submission" date="2018-06" db="EMBL/GenBank/DDBJ databases">
        <title>Genomic Encyclopedia of Archaeal and Bacterial Type Strains, Phase II (KMG-II): from individual species to whole genera.</title>
        <authorList>
            <person name="Goeker M."/>
        </authorList>
    </citation>
    <scope>NUCLEOTIDE SEQUENCE [LARGE SCALE GENOMIC DNA]</scope>
    <source>
        <strain evidence="3 4">DSM 29821</strain>
    </source>
</reference>
<proteinExistence type="predicted"/>
<dbReference type="RefSeq" id="WP_111593306.1">
    <property type="nucleotide sequence ID" value="NZ_QLMA01000005.1"/>
</dbReference>
<protein>
    <submittedName>
        <fullName evidence="3">Cytosol aminopeptidase family protein</fullName>
    </submittedName>
</protein>
<dbReference type="EMBL" id="QLMA01000005">
    <property type="protein sequence ID" value="RAJ80308.1"/>
    <property type="molecule type" value="Genomic_DNA"/>
</dbReference>
<dbReference type="OrthoDB" id="651222at2"/>
<feature type="signal peptide" evidence="1">
    <location>
        <begin position="1"/>
        <end position="19"/>
    </location>
</feature>
<comment type="caution">
    <text evidence="3">The sequence shown here is derived from an EMBL/GenBank/DDBJ whole genome shotgun (WGS) entry which is preliminary data.</text>
</comment>
<dbReference type="InterPro" id="IPR043472">
    <property type="entry name" value="Macro_dom-like"/>
</dbReference>
<keyword evidence="1" id="KW-0732">Signal</keyword>
<keyword evidence="3" id="KW-0645">Protease</keyword>
<dbReference type="GO" id="GO:0070006">
    <property type="term" value="F:metalloaminopeptidase activity"/>
    <property type="evidence" value="ECO:0007669"/>
    <property type="project" value="InterPro"/>
</dbReference>
<evidence type="ECO:0000313" key="3">
    <source>
        <dbReference type="EMBL" id="RAJ80308.1"/>
    </source>
</evidence>
<sequence length="230" mass="24676">MKNILVLLLCLYSFHPLSAQVKEGDFKIWGTRMGLQVVGLVEGPATATADLQVACVFEYTEGDIYNSPPALPPAANGMQHLDKALHGIITDIRKTGQFEGHTYETILLDPAPGSIKAKRLLLIGLGNRNQFDAGIMKGIGTIALREALRLNASTVAIASDLKDAGIDSPTAQVAENIATGALQAWKTQAYLRQKGYSNTPMLKKIILLAGPAFYETAGTGIVKALEKFPK</sequence>
<dbReference type="GO" id="GO:0006508">
    <property type="term" value="P:proteolysis"/>
    <property type="evidence" value="ECO:0007669"/>
    <property type="project" value="InterPro"/>
</dbReference>
<evidence type="ECO:0000256" key="1">
    <source>
        <dbReference type="SAM" id="SignalP"/>
    </source>
</evidence>
<organism evidence="3 4">
    <name type="scientific">Chitinophaga dinghuensis</name>
    <dbReference type="NCBI Taxonomy" id="1539050"/>
    <lineage>
        <taxon>Bacteria</taxon>
        <taxon>Pseudomonadati</taxon>
        <taxon>Bacteroidota</taxon>
        <taxon>Chitinophagia</taxon>
        <taxon>Chitinophagales</taxon>
        <taxon>Chitinophagaceae</taxon>
        <taxon>Chitinophaga</taxon>
    </lineage>
</organism>
<dbReference type="SUPFAM" id="SSF52949">
    <property type="entry name" value="Macro domain-like"/>
    <property type="match status" value="1"/>
</dbReference>
<accession>A0A327W5P7</accession>
<evidence type="ECO:0000259" key="2">
    <source>
        <dbReference type="Pfam" id="PF02789"/>
    </source>
</evidence>
<dbReference type="InterPro" id="IPR008283">
    <property type="entry name" value="Peptidase_M17_N"/>
</dbReference>
<evidence type="ECO:0000313" key="4">
    <source>
        <dbReference type="Proteomes" id="UP000249819"/>
    </source>
</evidence>
<dbReference type="Gene3D" id="3.40.220.10">
    <property type="entry name" value="Leucine Aminopeptidase, subunit E, domain 1"/>
    <property type="match status" value="1"/>
</dbReference>
<keyword evidence="3" id="KW-0378">Hydrolase</keyword>